<proteinExistence type="predicted"/>
<dbReference type="AlphaFoldDB" id="A0AA41Z1U1"/>
<name>A0AA41Z1U1_9HYPH</name>
<accession>A0AA41Z1U1</accession>
<sequence length="78" mass="8624">MKSGFMFTIVALFASTIVATAKVRQPTEDDVLRAACFPDVQRLCKDAIPDEGKIRACMDEKKAMISAKCTRAYKKVHG</sequence>
<evidence type="ECO:0008006" key="4">
    <source>
        <dbReference type="Google" id="ProtNLM"/>
    </source>
</evidence>
<dbReference type="EMBL" id="JAMOIM010000007">
    <property type="protein sequence ID" value="MCW6508815.1"/>
    <property type="molecule type" value="Genomic_DNA"/>
</dbReference>
<protein>
    <recommendedName>
        <fullName evidence="4">Cysteine rich repeat-containing protein</fullName>
    </recommendedName>
</protein>
<reference evidence="2" key="1">
    <citation type="submission" date="2022-05" db="EMBL/GenBank/DDBJ databases">
        <authorList>
            <person name="Pankratov T."/>
        </authorList>
    </citation>
    <scope>NUCLEOTIDE SEQUENCE</scope>
    <source>
        <strain evidence="2">BP6-180914</strain>
    </source>
</reference>
<organism evidence="2 3">
    <name type="scientific">Lichenifustis flavocetrariae</name>
    <dbReference type="NCBI Taxonomy" id="2949735"/>
    <lineage>
        <taxon>Bacteria</taxon>
        <taxon>Pseudomonadati</taxon>
        <taxon>Pseudomonadota</taxon>
        <taxon>Alphaproteobacteria</taxon>
        <taxon>Hyphomicrobiales</taxon>
        <taxon>Lichenihabitantaceae</taxon>
        <taxon>Lichenifustis</taxon>
    </lineage>
</organism>
<dbReference type="RefSeq" id="WP_282585184.1">
    <property type="nucleotide sequence ID" value="NZ_JAMOIM010000007.1"/>
</dbReference>
<comment type="caution">
    <text evidence="2">The sequence shown here is derived from an EMBL/GenBank/DDBJ whole genome shotgun (WGS) entry which is preliminary data.</text>
</comment>
<evidence type="ECO:0000256" key="1">
    <source>
        <dbReference type="SAM" id="SignalP"/>
    </source>
</evidence>
<dbReference type="Proteomes" id="UP001165667">
    <property type="component" value="Unassembled WGS sequence"/>
</dbReference>
<evidence type="ECO:0000313" key="2">
    <source>
        <dbReference type="EMBL" id="MCW6508815.1"/>
    </source>
</evidence>
<feature type="chain" id="PRO_5041322911" description="Cysteine rich repeat-containing protein" evidence="1">
    <location>
        <begin position="22"/>
        <end position="78"/>
    </location>
</feature>
<gene>
    <name evidence="2" type="ORF">M8523_12375</name>
</gene>
<keyword evidence="1" id="KW-0732">Signal</keyword>
<evidence type="ECO:0000313" key="3">
    <source>
        <dbReference type="Proteomes" id="UP001165667"/>
    </source>
</evidence>
<keyword evidence="3" id="KW-1185">Reference proteome</keyword>
<feature type="signal peptide" evidence="1">
    <location>
        <begin position="1"/>
        <end position="21"/>
    </location>
</feature>